<evidence type="ECO:0000259" key="3">
    <source>
        <dbReference type="PROSITE" id="PS51168"/>
    </source>
</evidence>
<keyword evidence="5" id="KW-1185">Reference proteome</keyword>
<dbReference type="PANTHER" id="PTHR38041">
    <property type="entry name" value="CHORISMATE MUTASE"/>
    <property type="match status" value="1"/>
</dbReference>
<dbReference type="EC" id="5.4.99.5" evidence="1"/>
<evidence type="ECO:0000256" key="1">
    <source>
        <dbReference type="ARBA" id="ARBA00012404"/>
    </source>
</evidence>
<dbReference type="AlphaFoldDB" id="A0AA37QBI0"/>
<sequence length="96" mass="10187">MSTDAGEAPAAALARLRQEIEAVDAQLVALVAARTRLAADIGAAKRALGRPTLDPVREAAVVRRAAELARDAGLADEEAVRAIFWQLMALARRAQE</sequence>
<reference evidence="4" key="1">
    <citation type="submission" date="2022-08" db="EMBL/GenBank/DDBJ databases">
        <title>Draft genome sequencing of Roseisolibacter agri AW1220.</title>
        <authorList>
            <person name="Tobiishi Y."/>
            <person name="Tonouchi A."/>
        </authorList>
    </citation>
    <scope>NUCLEOTIDE SEQUENCE</scope>
    <source>
        <strain evidence="4">AW1220</strain>
    </source>
</reference>
<accession>A0AA37QBI0</accession>
<gene>
    <name evidence="4" type="ORF">rosag_01410</name>
</gene>
<name>A0AA37QBI0_9BACT</name>
<protein>
    <recommendedName>
        <fullName evidence="1">chorismate mutase</fullName>
        <ecNumber evidence="1">5.4.99.5</ecNumber>
    </recommendedName>
</protein>
<dbReference type="Pfam" id="PF01817">
    <property type="entry name" value="CM_2"/>
    <property type="match status" value="1"/>
</dbReference>
<dbReference type="InterPro" id="IPR036263">
    <property type="entry name" value="Chorismate_II_sf"/>
</dbReference>
<dbReference type="SMART" id="SM00830">
    <property type="entry name" value="CM_2"/>
    <property type="match status" value="1"/>
</dbReference>
<dbReference type="SUPFAM" id="SSF48600">
    <property type="entry name" value="Chorismate mutase II"/>
    <property type="match status" value="1"/>
</dbReference>
<evidence type="ECO:0000313" key="5">
    <source>
        <dbReference type="Proteomes" id="UP001161325"/>
    </source>
</evidence>
<proteinExistence type="predicted"/>
<feature type="domain" description="Chorismate mutase" evidence="3">
    <location>
        <begin position="7"/>
        <end position="96"/>
    </location>
</feature>
<dbReference type="InterPro" id="IPR002701">
    <property type="entry name" value="CM_II_prokaryot"/>
</dbReference>
<dbReference type="Proteomes" id="UP001161325">
    <property type="component" value="Unassembled WGS sequence"/>
</dbReference>
<dbReference type="GO" id="GO:0009697">
    <property type="term" value="P:salicylic acid biosynthetic process"/>
    <property type="evidence" value="ECO:0007669"/>
    <property type="project" value="TreeGrafter"/>
</dbReference>
<keyword evidence="2" id="KW-0413">Isomerase</keyword>
<organism evidence="4 5">
    <name type="scientific">Roseisolibacter agri</name>
    <dbReference type="NCBI Taxonomy" id="2014610"/>
    <lineage>
        <taxon>Bacteria</taxon>
        <taxon>Pseudomonadati</taxon>
        <taxon>Gemmatimonadota</taxon>
        <taxon>Gemmatimonadia</taxon>
        <taxon>Gemmatimonadales</taxon>
        <taxon>Gemmatimonadaceae</taxon>
        <taxon>Roseisolibacter</taxon>
    </lineage>
</organism>
<evidence type="ECO:0000256" key="2">
    <source>
        <dbReference type="ARBA" id="ARBA00023235"/>
    </source>
</evidence>
<dbReference type="InterPro" id="IPR036979">
    <property type="entry name" value="CM_dom_sf"/>
</dbReference>
<dbReference type="InterPro" id="IPR051331">
    <property type="entry name" value="Chorismate_mutase-related"/>
</dbReference>
<dbReference type="RefSeq" id="WP_284348067.1">
    <property type="nucleotide sequence ID" value="NZ_BRXS01000001.1"/>
</dbReference>
<comment type="caution">
    <text evidence="4">The sequence shown here is derived from an EMBL/GenBank/DDBJ whole genome shotgun (WGS) entry which is preliminary data.</text>
</comment>
<dbReference type="GO" id="GO:0004106">
    <property type="term" value="F:chorismate mutase activity"/>
    <property type="evidence" value="ECO:0007669"/>
    <property type="project" value="UniProtKB-EC"/>
</dbReference>
<dbReference type="EMBL" id="BRXS01000001">
    <property type="protein sequence ID" value="GLC23628.1"/>
    <property type="molecule type" value="Genomic_DNA"/>
</dbReference>
<dbReference type="PANTHER" id="PTHR38041:SF1">
    <property type="entry name" value="CHORISMATE MUTASE"/>
    <property type="match status" value="1"/>
</dbReference>
<evidence type="ECO:0000313" key="4">
    <source>
        <dbReference type="EMBL" id="GLC23628.1"/>
    </source>
</evidence>
<dbReference type="GO" id="GO:0046417">
    <property type="term" value="P:chorismate metabolic process"/>
    <property type="evidence" value="ECO:0007669"/>
    <property type="project" value="InterPro"/>
</dbReference>
<dbReference type="PROSITE" id="PS51168">
    <property type="entry name" value="CHORISMATE_MUT_2"/>
    <property type="match status" value="1"/>
</dbReference>
<dbReference type="Gene3D" id="1.20.59.10">
    <property type="entry name" value="Chorismate mutase"/>
    <property type="match status" value="1"/>
</dbReference>